<dbReference type="SUPFAM" id="SSF54806">
    <property type="entry name" value="Alpha-lytic protease prodomain"/>
    <property type="match status" value="1"/>
</dbReference>
<gene>
    <name evidence="13" type="ORF">DMA12_06980</name>
</gene>
<dbReference type="GO" id="GO:0006508">
    <property type="term" value="P:proteolysis"/>
    <property type="evidence" value="ECO:0007669"/>
    <property type="project" value="UniProtKB-KW"/>
</dbReference>
<organism evidence="13 14">
    <name type="scientific">Amycolatopsis balhimycina DSM 5908</name>
    <dbReference type="NCBI Taxonomy" id="1081091"/>
    <lineage>
        <taxon>Bacteria</taxon>
        <taxon>Bacillati</taxon>
        <taxon>Actinomycetota</taxon>
        <taxon>Actinomycetes</taxon>
        <taxon>Pseudonocardiales</taxon>
        <taxon>Pseudonocardiaceae</taxon>
        <taxon>Amycolatopsis</taxon>
    </lineage>
</organism>
<proteinExistence type="inferred from homology"/>
<dbReference type="Gene3D" id="2.40.10.10">
    <property type="entry name" value="Trypsin-like serine proteases"/>
    <property type="match status" value="2"/>
</dbReference>
<dbReference type="Pfam" id="PF02983">
    <property type="entry name" value="Pro_Al_protease"/>
    <property type="match status" value="1"/>
</dbReference>
<dbReference type="Gene3D" id="3.30.300.50">
    <property type="match status" value="2"/>
</dbReference>
<dbReference type="EMBL" id="QHHU01000007">
    <property type="protein sequence ID" value="RSM48223.1"/>
    <property type="molecule type" value="Genomic_DNA"/>
</dbReference>
<feature type="active site" description="Charge relay system" evidence="8">
    <location>
        <position position="231"/>
    </location>
</feature>
<keyword evidence="5" id="KW-0720">Serine protease</keyword>
<dbReference type="GO" id="GO:0005576">
    <property type="term" value="C:extracellular region"/>
    <property type="evidence" value="ECO:0007669"/>
    <property type="project" value="InterPro"/>
</dbReference>
<evidence type="ECO:0000256" key="4">
    <source>
        <dbReference type="ARBA" id="ARBA00022801"/>
    </source>
</evidence>
<keyword evidence="3 10" id="KW-0732">Signal</keyword>
<dbReference type="OrthoDB" id="8781117at2"/>
<reference evidence="13 14" key="1">
    <citation type="submission" date="2018-05" db="EMBL/GenBank/DDBJ databases">
        <title>Evolution of GPA BGCs.</title>
        <authorList>
            <person name="Waglechner N."/>
            <person name="Wright G.D."/>
        </authorList>
    </citation>
    <scope>NUCLEOTIDE SEQUENCE [LARGE SCALE GENOMIC DNA]</scope>
    <source>
        <strain evidence="13 14">DSM 5908</strain>
    </source>
</reference>
<dbReference type="InterPro" id="IPR037295">
    <property type="entry name" value="Alpha-lytic_protease_prodomain"/>
</dbReference>
<dbReference type="SUPFAM" id="SSF50494">
    <property type="entry name" value="Trypsin-like serine proteases"/>
    <property type="match status" value="1"/>
</dbReference>
<keyword evidence="2 13" id="KW-0645">Protease</keyword>
<feature type="active site" description="Charge relay system" evidence="8">
    <location>
        <position position="346"/>
    </location>
</feature>
<feature type="domain" description="Peptidase S1A alpha-lytic prodomain" evidence="12">
    <location>
        <begin position="117"/>
        <end position="174"/>
    </location>
</feature>
<dbReference type="Pfam" id="PF00089">
    <property type="entry name" value="Trypsin"/>
    <property type="match status" value="1"/>
</dbReference>
<comment type="similarity">
    <text evidence="1">Belongs to the peptidase S1 family.</text>
</comment>
<evidence type="ECO:0000313" key="13">
    <source>
        <dbReference type="EMBL" id="RSM48223.1"/>
    </source>
</evidence>
<name>A0A428WYR4_AMYBA</name>
<dbReference type="PRINTS" id="PR00861">
    <property type="entry name" value="ALYTICPTASE"/>
</dbReference>
<evidence type="ECO:0000259" key="12">
    <source>
        <dbReference type="Pfam" id="PF02983"/>
    </source>
</evidence>
<dbReference type="InterPro" id="IPR035070">
    <property type="entry name" value="Streptogrisin_prodomain"/>
</dbReference>
<dbReference type="PIRSF" id="PIRSF001134">
    <property type="entry name" value="Streptogrisin"/>
    <property type="match status" value="1"/>
</dbReference>
<dbReference type="InterPro" id="IPR009003">
    <property type="entry name" value="Peptidase_S1_PA"/>
</dbReference>
<evidence type="ECO:0000259" key="11">
    <source>
        <dbReference type="Pfam" id="PF00089"/>
    </source>
</evidence>
<dbReference type="GO" id="GO:0004252">
    <property type="term" value="F:serine-type endopeptidase activity"/>
    <property type="evidence" value="ECO:0007669"/>
    <property type="project" value="InterPro"/>
</dbReference>
<evidence type="ECO:0000313" key="14">
    <source>
        <dbReference type="Proteomes" id="UP000286716"/>
    </source>
</evidence>
<comment type="caution">
    <text evidence="13">The sequence shown here is derived from an EMBL/GenBank/DDBJ whole genome shotgun (WGS) entry which is preliminary data.</text>
</comment>
<feature type="disulfide bond" evidence="9">
    <location>
        <begin position="340"/>
        <end position="367"/>
    </location>
</feature>
<dbReference type="Proteomes" id="UP000286716">
    <property type="component" value="Unassembled WGS sequence"/>
</dbReference>
<dbReference type="InterPro" id="IPR001254">
    <property type="entry name" value="Trypsin_dom"/>
</dbReference>
<accession>A0A428WYR4</accession>
<evidence type="ECO:0000256" key="1">
    <source>
        <dbReference type="ARBA" id="ARBA00007664"/>
    </source>
</evidence>
<feature type="domain" description="Peptidase S1" evidence="11">
    <location>
        <begin position="227"/>
        <end position="381"/>
    </location>
</feature>
<dbReference type="InterPro" id="IPR001316">
    <property type="entry name" value="Pept_S1A_streptogrisin"/>
</dbReference>
<evidence type="ECO:0000256" key="8">
    <source>
        <dbReference type="PIRSR" id="PIRSR001134-1"/>
    </source>
</evidence>
<evidence type="ECO:0000256" key="5">
    <source>
        <dbReference type="ARBA" id="ARBA00022825"/>
    </source>
</evidence>
<dbReference type="CDD" id="cd21112">
    <property type="entry name" value="alphaLP-like"/>
    <property type="match status" value="1"/>
</dbReference>
<dbReference type="InterPro" id="IPR004236">
    <property type="entry name" value="Pept_S1_alpha_lytic"/>
</dbReference>
<feature type="disulfide bond" evidence="9">
    <location>
        <begin position="210"/>
        <end position="232"/>
    </location>
</feature>
<keyword evidence="14" id="KW-1185">Reference proteome</keyword>
<evidence type="ECO:0000256" key="2">
    <source>
        <dbReference type="ARBA" id="ARBA00022670"/>
    </source>
</evidence>
<feature type="chain" id="PRO_5019327932" evidence="10">
    <location>
        <begin position="30"/>
        <end position="400"/>
    </location>
</feature>
<dbReference type="InterPro" id="IPR043504">
    <property type="entry name" value="Peptidase_S1_PA_chymotrypsin"/>
</dbReference>
<evidence type="ECO:0000256" key="6">
    <source>
        <dbReference type="ARBA" id="ARBA00023145"/>
    </source>
</evidence>
<sequence length="400" mass="41060">MARGRRKSVLAATGIVWLALAGVSVPASADVTGGSADPSMIAAMKRDLHLDSAQATELLTRESAAGRTERDLRAALGTRFGGAWLTAGAATLVVAVTDPALAGRVRAAGAEPRIVRHSERDLAAVKSTLDKAARPSSGVVSGWYVDTVTNTVVVQARPDAVAAAGEFVKASGADPGVVRVNVSADTPRTTERVALGIYGGDLLRVPLGSCSLGFTVVNYTQHLGGWVTAGHCGRTGDAATPGFDVGATGTFRGSVFPGNDYAWVSHDNYDFEYGPFGMPQVYDYRGNGVWVEGLREAPIGASVCRSGITTGWRCGTVQAKNVTVNYAEGTVSGLTRTSACAEPGDSGGPYLSGGQAQGVTSGVSGNCTSGGTTVFQPLNPILRAYQLKLSSANGPLDPPA</sequence>
<evidence type="ECO:0000256" key="9">
    <source>
        <dbReference type="PIRSR" id="PIRSR001134-2"/>
    </source>
</evidence>
<evidence type="ECO:0000256" key="10">
    <source>
        <dbReference type="SAM" id="SignalP"/>
    </source>
</evidence>
<feature type="disulfide bond" evidence="9">
    <location>
        <begin position="304"/>
        <end position="314"/>
    </location>
</feature>
<keyword evidence="7 9" id="KW-1015">Disulfide bond</keyword>
<feature type="signal peptide" evidence="10">
    <location>
        <begin position="1"/>
        <end position="29"/>
    </location>
</feature>
<evidence type="ECO:0000256" key="3">
    <source>
        <dbReference type="ARBA" id="ARBA00022729"/>
    </source>
</evidence>
<keyword evidence="6" id="KW-0865">Zymogen</keyword>
<keyword evidence="4" id="KW-0378">Hydrolase</keyword>
<evidence type="ECO:0000256" key="7">
    <source>
        <dbReference type="ARBA" id="ARBA00023157"/>
    </source>
</evidence>
<dbReference type="AlphaFoldDB" id="A0A428WYR4"/>
<protein>
    <submittedName>
        <fullName evidence="13">Serine protease</fullName>
    </submittedName>
</protein>
<feature type="active site" description="Charge relay system" evidence="8">
    <location>
        <position position="260"/>
    </location>
</feature>